<dbReference type="PANTHER" id="PTHR43547">
    <property type="entry name" value="TWO-COMPONENT HISTIDINE KINASE"/>
    <property type="match status" value="1"/>
</dbReference>
<dbReference type="InterPro" id="IPR036890">
    <property type="entry name" value="HATPase_C_sf"/>
</dbReference>
<comment type="catalytic activity">
    <reaction evidence="1">
        <text>ATP + protein L-histidine = ADP + protein N-phospho-L-histidine.</text>
        <dbReference type="EC" id="2.7.13.3"/>
    </reaction>
</comment>
<protein>
    <recommendedName>
        <fullName evidence="2">histidine kinase</fullName>
        <ecNumber evidence="2">2.7.13.3</ecNumber>
    </recommendedName>
</protein>
<gene>
    <name evidence="5" type="ORF">GCM10007927_12500</name>
</gene>
<dbReference type="InterPro" id="IPR003661">
    <property type="entry name" value="HisK_dim/P_dom"/>
</dbReference>
<dbReference type="CDD" id="cd00075">
    <property type="entry name" value="HATPase"/>
    <property type="match status" value="1"/>
</dbReference>
<dbReference type="InterPro" id="IPR036097">
    <property type="entry name" value="HisK_dim/P_sf"/>
</dbReference>
<dbReference type="InterPro" id="IPR003594">
    <property type="entry name" value="HATPase_dom"/>
</dbReference>
<dbReference type="EC" id="2.7.13.3" evidence="2"/>
<dbReference type="SUPFAM" id="SSF55874">
    <property type="entry name" value="ATPase domain of HSP90 chaperone/DNA topoisomerase II/histidine kinase"/>
    <property type="match status" value="1"/>
</dbReference>
<accession>A0ABQ5VH70</accession>
<dbReference type="Gene3D" id="3.30.565.10">
    <property type="entry name" value="Histidine kinase-like ATPase, C-terminal domain"/>
    <property type="match status" value="1"/>
</dbReference>
<dbReference type="Pfam" id="PF02518">
    <property type="entry name" value="HATPase_c"/>
    <property type="match status" value="1"/>
</dbReference>
<dbReference type="Pfam" id="PF00512">
    <property type="entry name" value="HisKA"/>
    <property type="match status" value="1"/>
</dbReference>
<keyword evidence="3" id="KW-0597">Phosphoprotein</keyword>
<dbReference type="SMART" id="SM00388">
    <property type="entry name" value="HisKA"/>
    <property type="match status" value="1"/>
</dbReference>
<dbReference type="RefSeq" id="WP_284371677.1">
    <property type="nucleotide sequence ID" value="NZ_BSNL01000001.1"/>
</dbReference>
<sequence length="343" mass="36509">MSASELDGTPVIGLLSKASRVVYETSFVPMLALNGKVDGASLDLIAKDGSKVPVLLSAETTGSGKECRTTIAFLLADARRAFERDLAKARAEAEAQLLLTQREGKLREQFVAILGHDLLNPVASISSSVGMLARESLSETGQEIVELTQGSVKRMSLLIHNILDFARNRLGGGIELNMSDEAVLETEVRQVVNELRAANTDREIQLDISLQGTVRCDGPRVGQLLSNLLGNALTYGDPEHPIFVNLNTIDEGAFELGVRNAGAPIPPSAMERLFDPFMRSTNHGDQMGLGLGLYIASEIAKAHGGKLEVSSNDDWTTFTLVVPPGGIDGQTDSGQGETAIGGT</sequence>
<evidence type="ECO:0000313" key="6">
    <source>
        <dbReference type="Proteomes" id="UP001161388"/>
    </source>
</evidence>
<dbReference type="EMBL" id="BSNL01000001">
    <property type="protein sequence ID" value="GLQ26447.1"/>
    <property type="molecule type" value="Genomic_DNA"/>
</dbReference>
<dbReference type="PANTHER" id="PTHR43547:SF2">
    <property type="entry name" value="HYBRID SIGNAL TRANSDUCTION HISTIDINE KINASE C"/>
    <property type="match status" value="1"/>
</dbReference>
<comment type="caution">
    <text evidence="5">The sequence shown here is derived from an EMBL/GenBank/DDBJ whole genome shotgun (WGS) entry which is preliminary data.</text>
</comment>
<evidence type="ECO:0000256" key="2">
    <source>
        <dbReference type="ARBA" id="ARBA00012438"/>
    </source>
</evidence>
<reference evidence="5" key="2">
    <citation type="submission" date="2023-01" db="EMBL/GenBank/DDBJ databases">
        <title>Draft genome sequence of Sulfitobacter pacificus strain NBRC 109915.</title>
        <authorList>
            <person name="Sun Q."/>
            <person name="Mori K."/>
        </authorList>
    </citation>
    <scope>NUCLEOTIDE SEQUENCE</scope>
    <source>
        <strain evidence="5">NBRC 109915</strain>
    </source>
</reference>
<dbReference type="Proteomes" id="UP001161388">
    <property type="component" value="Unassembled WGS sequence"/>
</dbReference>
<organism evidence="5 6">
    <name type="scientific">Sulfitobacter pacificus</name>
    <dbReference type="NCBI Taxonomy" id="1499314"/>
    <lineage>
        <taxon>Bacteria</taxon>
        <taxon>Pseudomonadati</taxon>
        <taxon>Pseudomonadota</taxon>
        <taxon>Alphaproteobacteria</taxon>
        <taxon>Rhodobacterales</taxon>
        <taxon>Roseobacteraceae</taxon>
        <taxon>Sulfitobacter</taxon>
    </lineage>
</organism>
<dbReference type="PRINTS" id="PR00344">
    <property type="entry name" value="BCTRLSENSOR"/>
</dbReference>
<proteinExistence type="predicted"/>
<keyword evidence="6" id="KW-1185">Reference proteome</keyword>
<evidence type="ECO:0000259" key="4">
    <source>
        <dbReference type="PROSITE" id="PS50109"/>
    </source>
</evidence>
<feature type="domain" description="Histidine kinase" evidence="4">
    <location>
        <begin position="113"/>
        <end position="326"/>
    </location>
</feature>
<dbReference type="InterPro" id="IPR004358">
    <property type="entry name" value="Sig_transdc_His_kin-like_C"/>
</dbReference>
<evidence type="ECO:0000256" key="3">
    <source>
        <dbReference type="ARBA" id="ARBA00022553"/>
    </source>
</evidence>
<dbReference type="PROSITE" id="PS50109">
    <property type="entry name" value="HIS_KIN"/>
    <property type="match status" value="1"/>
</dbReference>
<dbReference type="CDD" id="cd00082">
    <property type="entry name" value="HisKA"/>
    <property type="match status" value="1"/>
</dbReference>
<dbReference type="SMART" id="SM00387">
    <property type="entry name" value="HATPase_c"/>
    <property type="match status" value="1"/>
</dbReference>
<reference evidence="5" key="1">
    <citation type="journal article" date="2014" name="Int. J. Syst. Evol. Microbiol.">
        <title>Complete genome of a new Firmicutes species belonging to the dominant human colonic microbiota ('Ruminococcus bicirculans') reveals two chromosomes and a selective capacity to utilize plant glucans.</title>
        <authorList>
            <consortium name="NISC Comparative Sequencing Program"/>
            <person name="Wegmann U."/>
            <person name="Louis P."/>
            <person name="Goesmann A."/>
            <person name="Henrissat B."/>
            <person name="Duncan S.H."/>
            <person name="Flint H.J."/>
        </authorList>
    </citation>
    <scope>NUCLEOTIDE SEQUENCE</scope>
    <source>
        <strain evidence="5">NBRC 109915</strain>
    </source>
</reference>
<dbReference type="SUPFAM" id="SSF47384">
    <property type="entry name" value="Homodimeric domain of signal transducing histidine kinase"/>
    <property type="match status" value="1"/>
</dbReference>
<dbReference type="Gene3D" id="1.10.287.130">
    <property type="match status" value="1"/>
</dbReference>
<name>A0ABQ5VH70_9RHOB</name>
<evidence type="ECO:0000256" key="1">
    <source>
        <dbReference type="ARBA" id="ARBA00000085"/>
    </source>
</evidence>
<evidence type="ECO:0000313" key="5">
    <source>
        <dbReference type="EMBL" id="GLQ26447.1"/>
    </source>
</evidence>
<dbReference type="InterPro" id="IPR005467">
    <property type="entry name" value="His_kinase_dom"/>
</dbReference>